<feature type="transmembrane region" description="Helical" evidence="1">
    <location>
        <begin position="89"/>
        <end position="110"/>
    </location>
</feature>
<comment type="caution">
    <text evidence="2">The sequence shown here is derived from an EMBL/GenBank/DDBJ whole genome shotgun (WGS) entry which is preliminary data.</text>
</comment>
<dbReference type="InterPro" id="IPR005325">
    <property type="entry name" value="DUF308_memb"/>
</dbReference>
<feature type="transmembrane region" description="Helical" evidence="1">
    <location>
        <begin position="7"/>
        <end position="24"/>
    </location>
</feature>
<dbReference type="PANTHER" id="PTHR34989">
    <property type="entry name" value="PROTEIN HDED"/>
    <property type="match status" value="1"/>
</dbReference>
<dbReference type="PANTHER" id="PTHR34989:SF1">
    <property type="entry name" value="PROTEIN HDED"/>
    <property type="match status" value="1"/>
</dbReference>
<keyword evidence="3" id="KW-1185">Reference proteome</keyword>
<evidence type="ECO:0000256" key="1">
    <source>
        <dbReference type="SAM" id="Phobius"/>
    </source>
</evidence>
<sequence length="178" mass="20084">MRRTNIGILRGALALILGFVLIMWPEAAIIYMIMVIGACFLLPGIYSIVGYFLRNKEDEVTPPLFPLDGLGSLLLGGWLLLMPNFFVNILMYLLGAVLVLAGIQQISTLIRARKWSVVPYGFYILPSLILLVGVMILVYPMDIMANTLTIFGVATLFYGANELINWYKFRKRDYIQID</sequence>
<keyword evidence="1" id="KW-1133">Transmembrane helix</keyword>
<evidence type="ECO:0000313" key="2">
    <source>
        <dbReference type="EMBL" id="MCJ2380462.1"/>
    </source>
</evidence>
<keyword evidence="1" id="KW-0812">Transmembrane</keyword>
<feature type="transmembrane region" description="Helical" evidence="1">
    <location>
        <begin position="65"/>
        <end position="83"/>
    </location>
</feature>
<proteinExistence type="predicted"/>
<dbReference type="InterPro" id="IPR052712">
    <property type="entry name" value="Acid_resist_chaperone_HdeD"/>
</dbReference>
<dbReference type="EMBL" id="JAKZMM010000015">
    <property type="protein sequence ID" value="MCJ2380462.1"/>
    <property type="molecule type" value="Genomic_DNA"/>
</dbReference>
<dbReference type="Proteomes" id="UP001165444">
    <property type="component" value="Unassembled WGS sequence"/>
</dbReference>
<organism evidence="2 3">
    <name type="scientific">Parabacteroides faecalis</name>
    <dbReference type="NCBI Taxonomy" id="2924040"/>
    <lineage>
        <taxon>Bacteria</taxon>
        <taxon>Pseudomonadati</taxon>
        <taxon>Bacteroidota</taxon>
        <taxon>Bacteroidia</taxon>
        <taxon>Bacteroidales</taxon>
        <taxon>Tannerellaceae</taxon>
        <taxon>Parabacteroides</taxon>
    </lineage>
</organism>
<accession>A0ABT0C0E5</accession>
<dbReference type="RefSeq" id="WP_243324474.1">
    <property type="nucleotide sequence ID" value="NZ_JAKZMM010000015.1"/>
</dbReference>
<feature type="transmembrane region" description="Helical" evidence="1">
    <location>
        <begin position="30"/>
        <end position="53"/>
    </location>
</feature>
<keyword evidence="1" id="KW-0472">Membrane</keyword>
<evidence type="ECO:0000313" key="3">
    <source>
        <dbReference type="Proteomes" id="UP001165444"/>
    </source>
</evidence>
<feature type="transmembrane region" description="Helical" evidence="1">
    <location>
        <begin position="117"/>
        <end position="137"/>
    </location>
</feature>
<gene>
    <name evidence="2" type="ORF">MUN53_07550</name>
</gene>
<protein>
    <submittedName>
        <fullName evidence="2">DUF308 domain-containing protein</fullName>
    </submittedName>
</protein>
<name>A0ABT0C0E5_9BACT</name>
<dbReference type="Pfam" id="PF03729">
    <property type="entry name" value="DUF308"/>
    <property type="match status" value="2"/>
</dbReference>
<reference evidence="2 3" key="1">
    <citation type="submission" date="2022-03" db="EMBL/GenBank/DDBJ databases">
        <title>Parabacteroides sp. nov. isolated from swine feces.</title>
        <authorList>
            <person name="Bak J.E."/>
        </authorList>
    </citation>
    <scope>NUCLEOTIDE SEQUENCE [LARGE SCALE GENOMIC DNA]</scope>
    <source>
        <strain evidence="2 3">AGMB00274</strain>
    </source>
</reference>
<feature type="transmembrane region" description="Helical" evidence="1">
    <location>
        <begin position="143"/>
        <end position="164"/>
    </location>
</feature>